<reference evidence="1" key="2">
    <citation type="submission" date="2023-01" db="EMBL/GenBank/DDBJ databases">
        <authorList>
            <person name="Sun Q."/>
            <person name="Evtushenko L."/>
        </authorList>
    </citation>
    <scope>NUCLEOTIDE SEQUENCE</scope>
    <source>
        <strain evidence="1">VKM Ac-2007</strain>
    </source>
</reference>
<comment type="caution">
    <text evidence="1">The sequence shown here is derived from an EMBL/GenBank/DDBJ whole genome shotgun (WGS) entry which is preliminary data.</text>
</comment>
<protein>
    <submittedName>
        <fullName evidence="1">Uncharacterized protein</fullName>
    </submittedName>
</protein>
<dbReference type="RefSeq" id="WP_344929217.1">
    <property type="nucleotide sequence ID" value="NZ_BAAAVD010000042.1"/>
</dbReference>
<accession>A0A9W6I2T4</accession>
<evidence type="ECO:0000313" key="1">
    <source>
        <dbReference type="EMBL" id="GLK10229.1"/>
    </source>
</evidence>
<evidence type="ECO:0000313" key="2">
    <source>
        <dbReference type="Proteomes" id="UP001143474"/>
    </source>
</evidence>
<name>A0A9W6I2T4_9ACTN</name>
<organism evidence="1 2">
    <name type="scientific">Streptosporangium carneum</name>
    <dbReference type="NCBI Taxonomy" id="47481"/>
    <lineage>
        <taxon>Bacteria</taxon>
        <taxon>Bacillati</taxon>
        <taxon>Actinomycetota</taxon>
        <taxon>Actinomycetes</taxon>
        <taxon>Streptosporangiales</taxon>
        <taxon>Streptosporangiaceae</taxon>
        <taxon>Streptosporangium</taxon>
    </lineage>
</organism>
<proteinExistence type="predicted"/>
<keyword evidence="2" id="KW-1185">Reference proteome</keyword>
<dbReference type="EMBL" id="BSEV01000007">
    <property type="protein sequence ID" value="GLK10229.1"/>
    <property type="molecule type" value="Genomic_DNA"/>
</dbReference>
<reference evidence="1" key="1">
    <citation type="journal article" date="2014" name="Int. J. Syst. Evol. Microbiol.">
        <title>Complete genome sequence of Corynebacterium casei LMG S-19264T (=DSM 44701T), isolated from a smear-ripened cheese.</title>
        <authorList>
            <consortium name="US DOE Joint Genome Institute (JGI-PGF)"/>
            <person name="Walter F."/>
            <person name="Albersmeier A."/>
            <person name="Kalinowski J."/>
            <person name="Ruckert C."/>
        </authorList>
    </citation>
    <scope>NUCLEOTIDE SEQUENCE</scope>
    <source>
        <strain evidence="1">VKM Ac-2007</strain>
    </source>
</reference>
<dbReference type="AlphaFoldDB" id="A0A9W6I2T4"/>
<gene>
    <name evidence="1" type="ORF">GCM10017600_36350</name>
</gene>
<sequence>MTEFVGIDPAGARRLISSMGDAVQRVRTLKPFLAASIAEAGPDWPAGPGAEVLDRVGRFLDEAQRDLTWRTQTIERVENAASKGFLKTAEFAFGDAAAARSAGTDDGKRILAVWQGYLKDPSVQNWEKVQVMLRQGQGKTADAAYSAGLLTTLGTAAFSAIFVAVGVRNQNDPRGYSPGNMDGVRKDLGPLAEAFASSDAAGTLPKDLRDHALNDLPIANMAALLGLARQSREFVLRAGAKLLQYSGSRVAGKDWNTYWLVKALSQDVGATQRLLATPDDAALLLRSEVVNGLEGTDFEKLLAVALDRALAPGAGDATLRRDSWLTVIDLFGRKNFWPSLTPGLADGEWLSASAPSPVGQVLATHISQYFPELIAVWNRGRNLPGLGVGGGWQKLDSERISSFFGALLQGPGTLPPLRKGYGDFLRKLDLGESHPFGDAPTEEARKDQREVFHGKVISSGALASMLFSGLHEADLSAEEKDKIITELLLLPLDVVSAGAVETVIDAGVVKETLIGKAADIAEKNGLKDTVEGLLDKGDPGEASDLVDVLVNAQISAFNASRQAHGHPPLGESDLRQLRDLFYGRLEPVLKSALEARGG</sequence>
<dbReference type="Proteomes" id="UP001143474">
    <property type="component" value="Unassembled WGS sequence"/>
</dbReference>